<dbReference type="GeneID" id="27666786"/>
<dbReference type="Proteomes" id="UP000033710">
    <property type="component" value="Unassembled WGS sequence"/>
</dbReference>
<gene>
    <name evidence="2" type="ORF">SPSK_04712</name>
</gene>
<dbReference type="OrthoDB" id="10338784at2759"/>
<comment type="caution">
    <text evidence="2">The sequence shown here is derived from an EMBL/GenBank/DDBJ whole genome shotgun (WGS) entry which is preliminary data.</text>
</comment>
<accession>A0A0F2M612</accession>
<evidence type="ECO:0000313" key="3">
    <source>
        <dbReference type="Proteomes" id="UP000033710"/>
    </source>
</evidence>
<reference evidence="2 3" key="1">
    <citation type="journal article" date="2014" name="BMC Genomics">
        <title>Comparative genomics of the major fungal agents of human and animal Sporotrichosis: Sporothrix schenckii and Sporothrix brasiliensis.</title>
        <authorList>
            <person name="Teixeira M.M."/>
            <person name="de Almeida L.G."/>
            <person name="Kubitschek-Barreira P."/>
            <person name="Alves F.L."/>
            <person name="Kioshima E.S."/>
            <person name="Abadio A.K."/>
            <person name="Fernandes L."/>
            <person name="Derengowski L.S."/>
            <person name="Ferreira K.S."/>
            <person name="Souza R.C."/>
            <person name="Ruiz J.C."/>
            <person name="de Andrade N.C."/>
            <person name="Paes H.C."/>
            <person name="Nicola A.M."/>
            <person name="Albuquerque P."/>
            <person name="Gerber A.L."/>
            <person name="Martins V.P."/>
            <person name="Peconick L.D."/>
            <person name="Neto A.V."/>
            <person name="Chaucanez C.B."/>
            <person name="Silva P.A."/>
            <person name="Cunha O.L."/>
            <person name="de Oliveira F.F."/>
            <person name="dos Santos T.C."/>
            <person name="Barros A.L."/>
            <person name="Soares M.A."/>
            <person name="de Oliveira L.M."/>
            <person name="Marini M.M."/>
            <person name="Villalobos-Duno H."/>
            <person name="Cunha M.M."/>
            <person name="de Hoog S."/>
            <person name="da Silveira J.F."/>
            <person name="Henrissat B."/>
            <person name="Nino-Vega G.A."/>
            <person name="Cisalpino P.S."/>
            <person name="Mora-Montes H.M."/>
            <person name="Almeida S.R."/>
            <person name="Stajich J.E."/>
            <person name="Lopes-Bezerra L.M."/>
            <person name="Vasconcelos A.T."/>
            <person name="Felipe M.S."/>
        </authorList>
    </citation>
    <scope>NUCLEOTIDE SEQUENCE [LARGE SCALE GENOMIC DNA]</scope>
    <source>
        <strain evidence="2 3">1099-18</strain>
    </source>
</reference>
<proteinExistence type="predicted"/>
<dbReference type="RefSeq" id="XP_016586297.1">
    <property type="nucleotide sequence ID" value="XM_016731509.1"/>
</dbReference>
<name>A0A0F2M612_SPOSC</name>
<feature type="region of interest" description="Disordered" evidence="1">
    <location>
        <begin position="77"/>
        <end position="99"/>
    </location>
</feature>
<reference evidence="2 3" key="2">
    <citation type="journal article" date="2015" name="Eukaryot. Cell">
        <title>Asexual propagation of a virulent clone complex in a human and feline outbreak of sporotrichosis.</title>
        <authorList>
            <person name="Teixeira Mde M."/>
            <person name="Rodrigues A.M."/>
            <person name="Tsui C.K."/>
            <person name="de Almeida L.G."/>
            <person name="Van Diepeningen A.D."/>
            <person name="van den Ende B.G."/>
            <person name="Fernandes G.F."/>
            <person name="Kano R."/>
            <person name="Hamelin R.C."/>
            <person name="Lopes-Bezerra L.M."/>
            <person name="Vasconcelos A.T."/>
            <person name="de Hoog S."/>
            <person name="de Camargo Z.P."/>
            <person name="Felipe M.S."/>
        </authorList>
    </citation>
    <scope>NUCLEOTIDE SEQUENCE [LARGE SCALE GENOMIC DNA]</scope>
    <source>
        <strain evidence="2 3">1099-18</strain>
    </source>
</reference>
<organism evidence="2 3">
    <name type="scientific">Sporothrix schenckii 1099-18</name>
    <dbReference type="NCBI Taxonomy" id="1397361"/>
    <lineage>
        <taxon>Eukaryota</taxon>
        <taxon>Fungi</taxon>
        <taxon>Dikarya</taxon>
        <taxon>Ascomycota</taxon>
        <taxon>Pezizomycotina</taxon>
        <taxon>Sordariomycetes</taxon>
        <taxon>Sordariomycetidae</taxon>
        <taxon>Ophiostomatales</taxon>
        <taxon>Ophiostomataceae</taxon>
        <taxon>Sporothrix</taxon>
    </lineage>
</organism>
<dbReference type="EMBL" id="AXCR01000010">
    <property type="protein sequence ID" value="KJR83621.1"/>
    <property type="molecule type" value="Genomic_DNA"/>
</dbReference>
<dbReference type="VEuPathDB" id="FungiDB:SPSK_04712"/>
<dbReference type="KEGG" id="ssck:SPSK_04712"/>
<protein>
    <submittedName>
        <fullName evidence="2">Uncharacterized protein</fullName>
    </submittedName>
</protein>
<sequence length="99" mass="10437">MAEAYKEGPIANFADTSMKLFIGAVLVKVVPWKYGKKKAREGILKVVGWLPGAIANGADTVGEWAAAIGKMLHRKANARPVDEEGQGDQENGGNSAGRG</sequence>
<evidence type="ECO:0000256" key="1">
    <source>
        <dbReference type="SAM" id="MobiDB-lite"/>
    </source>
</evidence>
<evidence type="ECO:0000313" key="2">
    <source>
        <dbReference type="EMBL" id="KJR83621.1"/>
    </source>
</evidence>
<dbReference type="AlphaFoldDB" id="A0A0F2M612"/>